<gene>
    <name evidence="1" type="ORF">TBRA_LOCUS16247</name>
</gene>
<evidence type="ECO:0000313" key="2">
    <source>
        <dbReference type="Proteomes" id="UP000479190"/>
    </source>
</evidence>
<keyword evidence="2" id="KW-1185">Reference proteome</keyword>
<protein>
    <submittedName>
        <fullName evidence="1">Uncharacterized protein</fullName>
    </submittedName>
</protein>
<sequence>MSSVWYPFPVTNLTHALCNRCSFRGLTSGSSHRRPMIHNRKIAQNHRLQQSFCEGILNLRRGECVP</sequence>
<accession>A0A6H5J8W7</accession>
<reference evidence="1 2" key="1">
    <citation type="submission" date="2020-02" db="EMBL/GenBank/DDBJ databases">
        <authorList>
            <person name="Ferguson B K."/>
        </authorList>
    </citation>
    <scope>NUCLEOTIDE SEQUENCE [LARGE SCALE GENOMIC DNA]</scope>
</reference>
<evidence type="ECO:0000313" key="1">
    <source>
        <dbReference type="EMBL" id="CAB0044659.1"/>
    </source>
</evidence>
<dbReference type="Proteomes" id="UP000479190">
    <property type="component" value="Unassembled WGS sequence"/>
</dbReference>
<name>A0A6H5J8W7_9HYME</name>
<dbReference type="AlphaFoldDB" id="A0A6H5J8W7"/>
<organism evidence="1 2">
    <name type="scientific">Trichogramma brassicae</name>
    <dbReference type="NCBI Taxonomy" id="86971"/>
    <lineage>
        <taxon>Eukaryota</taxon>
        <taxon>Metazoa</taxon>
        <taxon>Ecdysozoa</taxon>
        <taxon>Arthropoda</taxon>
        <taxon>Hexapoda</taxon>
        <taxon>Insecta</taxon>
        <taxon>Pterygota</taxon>
        <taxon>Neoptera</taxon>
        <taxon>Endopterygota</taxon>
        <taxon>Hymenoptera</taxon>
        <taxon>Apocrita</taxon>
        <taxon>Proctotrupomorpha</taxon>
        <taxon>Chalcidoidea</taxon>
        <taxon>Trichogrammatidae</taxon>
        <taxon>Trichogramma</taxon>
    </lineage>
</organism>
<feature type="non-terminal residue" evidence="1">
    <location>
        <position position="66"/>
    </location>
</feature>
<proteinExistence type="predicted"/>
<dbReference type="EMBL" id="CADCXV010001476">
    <property type="protein sequence ID" value="CAB0044659.1"/>
    <property type="molecule type" value="Genomic_DNA"/>
</dbReference>